<keyword evidence="5 6" id="KW-0472">Membrane</keyword>
<keyword evidence="13" id="KW-1185">Reference proteome</keyword>
<keyword evidence="3 6" id="KW-0812">Transmembrane</keyword>
<dbReference type="STRING" id="52694.ACWI_19600"/>
<evidence type="ECO:0000313" key="9">
    <source>
        <dbReference type="EMBL" id="TYC84675.1"/>
    </source>
</evidence>
<feature type="transmembrane region" description="Helical" evidence="6">
    <location>
        <begin position="27"/>
        <end position="44"/>
    </location>
</feature>
<evidence type="ECO:0000313" key="11">
    <source>
        <dbReference type="Proteomes" id="UP000176244"/>
    </source>
</evidence>
<name>A0A1F2PID4_9FIRM</name>
<feature type="transmembrane region" description="Helical" evidence="6">
    <location>
        <begin position="50"/>
        <end position="69"/>
    </location>
</feature>
<dbReference type="EMBL" id="VSLA01000024">
    <property type="protein sequence ID" value="TYC84675.1"/>
    <property type="molecule type" value="Genomic_DNA"/>
</dbReference>
<keyword evidence="2" id="KW-1003">Cell membrane</keyword>
<accession>A0A1F2PID4</accession>
<evidence type="ECO:0000256" key="4">
    <source>
        <dbReference type="ARBA" id="ARBA00022989"/>
    </source>
</evidence>
<comment type="subcellular location">
    <subcellularLocation>
        <location evidence="1">Cell membrane</location>
        <topology evidence="1">Multi-pass membrane protein</topology>
    </subcellularLocation>
</comment>
<dbReference type="OrthoDB" id="37139at2"/>
<protein>
    <submittedName>
        <fullName evidence="9">DUF4040 domain-containing protein</fullName>
    </submittedName>
    <submittedName>
        <fullName evidence="8">Putative monovalent cation/H+ antiporter subunit B</fullName>
    </submittedName>
</protein>
<dbReference type="Proteomes" id="UP000176244">
    <property type="component" value="Unassembled WGS sequence"/>
</dbReference>
<evidence type="ECO:0000313" key="10">
    <source>
        <dbReference type="EMBL" id="UYO64022.1"/>
    </source>
</evidence>
<reference evidence="9 12" key="2">
    <citation type="submission" date="2019-08" db="EMBL/GenBank/DDBJ databases">
        <title>Isolation and enrichment of carboxydotrophic bacteria from anaerobic sludge for the production of bio-based chemicals from syngas.</title>
        <authorList>
            <person name="Antares A.L."/>
            <person name="Moreira J."/>
            <person name="Diender M."/>
            <person name="Parshina S.N."/>
            <person name="Stams A.J.M."/>
            <person name="Alves M."/>
            <person name="Alves J.I."/>
            <person name="Sousa D.Z."/>
        </authorList>
    </citation>
    <scope>NUCLEOTIDE SEQUENCE [LARGE SCALE GENOMIC DNA]</scope>
    <source>
        <strain evidence="9 12">JM</strain>
    </source>
</reference>
<dbReference type="Pfam" id="PF13244">
    <property type="entry name" value="MbhD"/>
    <property type="match status" value="1"/>
</dbReference>
<evidence type="ECO:0000256" key="3">
    <source>
        <dbReference type="ARBA" id="ARBA00022692"/>
    </source>
</evidence>
<evidence type="ECO:0000313" key="13">
    <source>
        <dbReference type="Proteomes" id="UP001163550"/>
    </source>
</evidence>
<proteinExistence type="predicted"/>
<feature type="transmembrane region" description="Helical" evidence="6">
    <location>
        <begin position="5"/>
        <end position="20"/>
    </location>
</feature>
<dbReference type="InterPro" id="IPR042106">
    <property type="entry name" value="Nuo/plastoQ_OxRdtase_6_NuoJ"/>
</dbReference>
<dbReference type="EMBL" id="LKEU01000030">
    <property type="protein sequence ID" value="OFV70481.1"/>
    <property type="molecule type" value="Genomic_DNA"/>
</dbReference>
<evidence type="ECO:0000313" key="12">
    <source>
        <dbReference type="Proteomes" id="UP000322619"/>
    </source>
</evidence>
<dbReference type="AlphaFoldDB" id="A0A1F2PID4"/>
<evidence type="ECO:0000256" key="6">
    <source>
        <dbReference type="SAM" id="Phobius"/>
    </source>
</evidence>
<reference evidence="10" key="3">
    <citation type="submission" date="2021-11" db="EMBL/GenBank/DDBJ databases">
        <title>Isoprene-degrading acetogen.</title>
        <authorList>
            <person name="Yang Y."/>
            <person name="Jin H."/>
            <person name="Yan J."/>
        </authorList>
    </citation>
    <scope>NUCLEOTIDE SEQUENCE</scope>
    <source>
        <strain evidence="10">Berkeley</strain>
    </source>
</reference>
<organism evidence="8 11">
    <name type="scientific">Acetobacterium wieringae</name>
    <dbReference type="NCBI Taxonomy" id="52694"/>
    <lineage>
        <taxon>Bacteria</taxon>
        <taxon>Bacillati</taxon>
        <taxon>Bacillota</taxon>
        <taxon>Clostridia</taxon>
        <taxon>Eubacteriales</taxon>
        <taxon>Eubacteriaceae</taxon>
        <taxon>Acetobacterium</taxon>
    </lineage>
</organism>
<sequence length="181" mass="20614">MTTNILLITLVVLAIIALNTKKLRRAVVYLGVFSLISSFLYLLYGAPDVAIAEAVIGTTITTVLYLVALKKYQIFTIYFCSDPNDPNRRNLTNNSPFLNSLESFLVKREMEPQIIYSEKPIKTILTQDKFDLAICQTDQKFWIYGSVDDYQLDALEDHLLTNHGDLNIHLIRYTEGDDNEA</sequence>
<gene>
    <name evidence="8" type="ORF">ACWI_19600</name>
    <name evidence="9" type="ORF">FXB42_10040</name>
    <name evidence="10" type="ORF">LNN31_06295</name>
</gene>
<dbReference type="RefSeq" id="WP_070371265.1">
    <property type="nucleotide sequence ID" value="NZ_CABIIK010000023.1"/>
</dbReference>
<evidence type="ECO:0000259" key="7">
    <source>
        <dbReference type="Pfam" id="PF13244"/>
    </source>
</evidence>
<dbReference type="EMBL" id="CP087994">
    <property type="protein sequence ID" value="UYO64022.1"/>
    <property type="molecule type" value="Genomic_DNA"/>
</dbReference>
<keyword evidence="4 6" id="KW-1133">Transmembrane helix</keyword>
<dbReference type="Proteomes" id="UP001163550">
    <property type="component" value="Chromosome"/>
</dbReference>
<dbReference type="Gene3D" id="1.20.120.1200">
    <property type="entry name" value="NADH-ubiquinone/plastoquinone oxidoreductase chain 6, subunit NuoJ"/>
    <property type="match status" value="1"/>
</dbReference>
<dbReference type="Proteomes" id="UP000322619">
    <property type="component" value="Unassembled WGS sequence"/>
</dbReference>
<reference evidence="8 11" key="1">
    <citation type="submission" date="2015-09" db="EMBL/GenBank/DDBJ databases">
        <title>Genome sequence of Acetobacterium wieringae DSM 1911.</title>
        <authorList>
            <person name="Poehlein A."/>
            <person name="Bengelsdorf F.R."/>
            <person name="Schiel-Bengelsdorf B."/>
            <person name="Duerre P."/>
            <person name="Daniel R."/>
        </authorList>
    </citation>
    <scope>NUCLEOTIDE SEQUENCE [LARGE SCALE GENOMIC DNA]</scope>
    <source>
        <strain evidence="8 11">DSM 1911</strain>
    </source>
</reference>
<evidence type="ECO:0000313" key="8">
    <source>
        <dbReference type="EMBL" id="OFV70481.1"/>
    </source>
</evidence>
<evidence type="ECO:0000256" key="5">
    <source>
        <dbReference type="ARBA" id="ARBA00023136"/>
    </source>
</evidence>
<dbReference type="GO" id="GO:0005886">
    <property type="term" value="C:plasma membrane"/>
    <property type="evidence" value="ECO:0007669"/>
    <property type="project" value="UniProtKB-SubCell"/>
</dbReference>
<evidence type="ECO:0000256" key="1">
    <source>
        <dbReference type="ARBA" id="ARBA00004651"/>
    </source>
</evidence>
<feature type="domain" description="MrpA C-terminal/MbhD" evidence="7">
    <location>
        <begin position="9"/>
        <end position="72"/>
    </location>
</feature>
<dbReference type="InterPro" id="IPR025383">
    <property type="entry name" value="MrpA_C/MbhD"/>
</dbReference>
<evidence type="ECO:0000256" key="2">
    <source>
        <dbReference type="ARBA" id="ARBA00022475"/>
    </source>
</evidence>